<reference evidence="1" key="1">
    <citation type="submission" date="2019-10" db="EMBL/GenBank/DDBJ databases">
        <title>The sequence and de novo assembly of the wild yak genome.</title>
        <authorList>
            <person name="Liu Y."/>
        </authorList>
    </citation>
    <scope>NUCLEOTIDE SEQUENCE [LARGE SCALE GENOMIC DNA]</scope>
    <source>
        <strain evidence="1">WY2019</strain>
    </source>
</reference>
<sequence>MLEYSSECMKRLLEIQIWNLEEKSSLEKETSMEVRNEDKSSHEETVKYSFYLKISTSNYDARLWFGAGPWGRGWPDVAHHRLESIPEEVLESVGPRESLIQTLKRAMRKMDTISTDLPAI</sequence>
<evidence type="ECO:0000313" key="1">
    <source>
        <dbReference type="EMBL" id="MXQ91893.1"/>
    </source>
</evidence>
<organism evidence="1 2">
    <name type="scientific">Bos mutus</name>
    <name type="common">wild yak</name>
    <dbReference type="NCBI Taxonomy" id="72004"/>
    <lineage>
        <taxon>Eukaryota</taxon>
        <taxon>Metazoa</taxon>
        <taxon>Chordata</taxon>
        <taxon>Craniata</taxon>
        <taxon>Vertebrata</taxon>
        <taxon>Euteleostomi</taxon>
        <taxon>Mammalia</taxon>
        <taxon>Eutheria</taxon>
        <taxon>Laurasiatheria</taxon>
        <taxon>Artiodactyla</taxon>
        <taxon>Ruminantia</taxon>
        <taxon>Pecora</taxon>
        <taxon>Bovidae</taxon>
        <taxon>Bovinae</taxon>
        <taxon>Bos</taxon>
    </lineage>
</organism>
<dbReference type="AlphaFoldDB" id="A0A6B0RXE0"/>
<evidence type="ECO:0000313" key="2">
    <source>
        <dbReference type="Proteomes" id="UP000322234"/>
    </source>
</evidence>
<comment type="caution">
    <text evidence="1">The sequence shown here is derived from an EMBL/GenBank/DDBJ whole genome shotgun (WGS) entry which is preliminary data.</text>
</comment>
<name>A0A6B0RXE0_9CETA</name>
<proteinExistence type="predicted"/>
<gene>
    <name evidence="1" type="ORF">E5288_WYG019641</name>
</gene>
<keyword evidence="2" id="KW-1185">Reference proteome</keyword>
<accession>A0A6B0RXE0</accession>
<dbReference type="Proteomes" id="UP000322234">
    <property type="component" value="Unassembled WGS sequence"/>
</dbReference>
<protein>
    <submittedName>
        <fullName evidence="1">Uncharacterized protein</fullName>
    </submittedName>
</protein>
<dbReference type="EMBL" id="VBQZ03000076">
    <property type="protein sequence ID" value="MXQ91893.1"/>
    <property type="molecule type" value="Genomic_DNA"/>
</dbReference>